<dbReference type="AlphaFoldDB" id="A0A4Z2JGE6"/>
<evidence type="ECO:0000313" key="3">
    <source>
        <dbReference type="Proteomes" id="UP000314294"/>
    </source>
</evidence>
<feature type="region of interest" description="Disordered" evidence="1">
    <location>
        <begin position="1"/>
        <end position="33"/>
    </location>
</feature>
<keyword evidence="3" id="KW-1185">Reference proteome</keyword>
<evidence type="ECO:0000256" key="1">
    <source>
        <dbReference type="SAM" id="MobiDB-lite"/>
    </source>
</evidence>
<dbReference type="OrthoDB" id="4062651at2759"/>
<name>A0A4Z2JGE6_9TELE</name>
<feature type="compositionally biased region" description="Acidic residues" evidence="1">
    <location>
        <begin position="7"/>
        <end position="29"/>
    </location>
</feature>
<organism evidence="2 3">
    <name type="scientific">Liparis tanakae</name>
    <name type="common">Tanaka's snailfish</name>
    <dbReference type="NCBI Taxonomy" id="230148"/>
    <lineage>
        <taxon>Eukaryota</taxon>
        <taxon>Metazoa</taxon>
        <taxon>Chordata</taxon>
        <taxon>Craniata</taxon>
        <taxon>Vertebrata</taxon>
        <taxon>Euteleostomi</taxon>
        <taxon>Actinopterygii</taxon>
        <taxon>Neopterygii</taxon>
        <taxon>Teleostei</taxon>
        <taxon>Neoteleostei</taxon>
        <taxon>Acanthomorphata</taxon>
        <taxon>Eupercaria</taxon>
        <taxon>Perciformes</taxon>
        <taxon>Cottioidei</taxon>
        <taxon>Cottales</taxon>
        <taxon>Liparidae</taxon>
        <taxon>Liparis</taxon>
    </lineage>
</organism>
<evidence type="ECO:0000313" key="2">
    <source>
        <dbReference type="EMBL" id="TNN89339.1"/>
    </source>
</evidence>
<dbReference type="Proteomes" id="UP000314294">
    <property type="component" value="Unassembled WGS sequence"/>
</dbReference>
<reference evidence="2 3" key="1">
    <citation type="submission" date="2019-03" db="EMBL/GenBank/DDBJ databases">
        <title>First draft genome of Liparis tanakae, snailfish: a comprehensive survey of snailfish specific genes.</title>
        <authorList>
            <person name="Kim W."/>
            <person name="Song I."/>
            <person name="Jeong J.-H."/>
            <person name="Kim D."/>
            <person name="Kim S."/>
            <person name="Ryu S."/>
            <person name="Song J.Y."/>
            <person name="Lee S.K."/>
        </authorList>
    </citation>
    <scope>NUCLEOTIDE SEQUENCE [LARGE SCALE GENOMIC DNA]</scope>
    <source>
        <tissue evidence="2">Muscle</tissue>
    </source>
</reference>
<protein>
    <submittedName>
        <fullName evidence="2">Uncharacterized protein</fullName>
    </submittedName>
</protein>
<gene>
    <name evidence="2" type="ORF">EYF80_000627</name>
</gene>
<dbReference type="EMBL" id="SRLO01000002">
    <property type="protein sequence ID" value="TNN89339.1"/>
    <property type="molecule type" value="Genomic_DNA"/>
</dbReference>
<accession>A0A4Z2JGE6</accession>
<sequence length="137" mass="15848">MGTRQAEEEEEEEEEVEEKEEKEEEEEEETNKHIWRQEEMISLVNLASRSPSSCALSPTGLAHLVHHHLSDIPQSEHDFIALAKTRTLQEIRAYPAIRLGESWPVEQVHMFGLEQKPSPHEFLQIAGERNGRKRKGD</sequence>
<proteinExistence type="predicted"/>
<comment type="caution">
    <text evidence="2">The sequence shown here is derived from an EMBL/GenBank/DDBJ whole genome shotgun (WGS) entry which is preliminary data.</text>
</comment>